<keyword evidence="7 10" id="KW-0539">Nucleus</keyword>
<evidence type="ECO:0000256" key="2">
    <source>
        <dbReference type="ARBA" id="ARBA00007853"/>
    </source>
</evidence>
<dbReference type="FunFam" id="2.30.30.1040:FF:000001">
    <property type="entry name" value="Auxin response factor"/>
    <property type="match status" value="1"/>
</dbReference>
<dbReference type="PANTHER" id="PTHR31384">
    <property type="entry name" value="AUXIN RESPONSE FACTOR 4-RELATED"/>
    <property type="match status" value="1"/>
</dbReference>
<keyword evidence="13" id="KW-1185">Reference proteome</keyword>
<dbReference type="GO" id="GO:0003677">
    <property type="term" value="F:DNA binding"/>
    <property type="evidence" value="ECO:0007669"/>
    <property type="project" value="UniProtKB-KW"/>
</dbReference>
<protein>
    <recommendedName>
        <fullName evidence="10">Auxin response factor</fullName>
    </recommendedName>
</protein>
<comment type="function">
    <text evidence="10">Auxin response factors (ARFs) are transcriptional factors that bind specifically to the DNA sequence 5'-TGTCTC-3' found in the auxin-responsive promoter elements (AuxREs).</text>
</comment>
<evidence type="ECO:0000256" key="8">
    <source>
        <dbReference type="ARBA" id="ARBA00023294"/>
    </source>
</evidence>
<dbReference type="Pfam" id="PF06507">
    <property type="entry name" value="ARF_AD"/>
    <property type="match status" value="1"/>
</dbReference>
<organism evidence="12 13">
    <name type="scientific">Abeliophyllum distichum</name>
    <dbReference type="NCBI Taxonomy" id="126358"/>
    <lineage>
        <taxon>Eukaryota</taxon>
        <taxon>Viridiplantae</taxon>
        <taxon>Streptophyta</taxon>
        <taxon>Embryophyta</taxon>
        <taxon>Tracheophyta</taxon>
        <taxon>Spermatophyta</taxon>
        <taxon>Magnoliopsida</taxon>
        <taxon>eudicotyledons</taxon>
        <taxon>Gunneridae</taxon>
        <taxon>Pentapetalae</taxon>
        <taxon>asterids</taxon>
        <taxon>lamiids</taxon>
        <taxon>Lamiales</taxon>
        <taxon>Oleaceae</taxon>
        <taxon>Forsythieae</taxon>
        <taxon>Abeliophyllum</taxon>
    </lineage>
</organism>
<reference evidence="13" key="1">
    <citation type="submission" date="2024-07" db="EMBL/GenBank/DDBJ databases">
        <title>Two chromosome-level genome assemblies of Korean endemic species Abeliophyllum distichum and Forsythia ovata (Oleaceae).</title>
        <authorList>
            <person name="Jang H."/>
        </authorList>
    </citation>
    <scope>NUCLEOTIDE SEQUENCE [LARGE SCALE GENOMIC DNA]</scope>
</reference>
<keyword evidence="6 10" id="KW-0804">Transcription</keyword>
<dbReference type="EMBL" id="JBFOLK010000003">
    <property type="protein sequence ID" value="KAL2524223.1"/>
    <property type="molecule type" value="Genomic_DNA"/>
</dbReference>
<dbReference type="Gene3D" id="2.40.330.10">
    <property type="entry name" value="DNA-binding pseudobarrel domain"/>
    <property type="match status" value="1"/>
</dbReference>
<evidence type="ECO:0000256" key="9">
    <source>
        <dbReference type="ARBA" id="ARBA00033478"/>
    </source>
</evidence>
<evidence type="ECO:0000256" key="10">
    <source>
        <dbReference type="RuleBase" id="RU004561"/>
    </source>
</evidence>
<comment type="subunit">
    <text evidence="10">Homodimers and heterodimers.</text>
</comment>
<sequence>MVFGLIDLNTVNTDDETSPFDSPSSSSRNSDLPASAVCMELWHACAGPLISLPRKGSAVVYFPQGHLERISDHTALACDLPPHVFCRVVDVKLHAEAANDEVYAQVSLVTDNEIGQKWTVGEIEAEEEDEDTEGSGKSITPHMFCKTLTASDTSTHGGFSVPRRAAEDCFPPLDHKQQRPSQELVAKDLHGIEWKFRHIYRGQPRRHLLTTGWSAFVNKKKLVSGDAVLFLRVGDGELRLGIRRAAQVKIGTAFPAPFDQQFTSSSMAVVAYAISTHRMFSICYNPRASSSEIIVPYHKFLKSLRHSFSAGMRFKMRFETEEAAERRCSGLIIGVSDLDPVRWPGSKWRCLLVRWDDMEGNRHTRVSPWEIEPSGSVSGHSSFVVPGTKRTRVSLPTTKPDFSLPGDGNEVSDLGEPSRFQKVLQGQEVFCFSTLHGELDAQSQRLSEMRCFPGFRSSMISGLGSNIRHLQEDSEVPSMGMGFDESLRFCEVLQGQETSSSLPYGKGAVSNQFQENIGSVQLPIYGSNWSARVQGYTQMHHSAPLVHASSPSSVLLFQQPSSPSCNLQALHFGNQKKRETSSRDSDDDFERYARECEPFQSGSTWNDLQRNGPPGQSEEYNQIVSSYPRGSQNLVSMCKKGCRLFGFSLIDGKHAASKEDNSTESPTSYNHGTKFSLCNEEQVHPRPPMPTKVKAKEDLLHGSGGCFDACGNCSTT</sequence>
<keyword evidence="3" id="KW-0217">Developmental protein</keyword>
<evidence type="ECO:0000256" key="1">
    <source>
        <dbReference type="ARBA" id="ARBA00004123"/>
    </source>
</evidence>
<dbReference type="InterPro" id="IPR015300">
    <property type="entry name" value="DNA-bd_pseudobarrel_sf"/>
</dbReference>
<dbReference type="GO" id="GO:0009734">
    <property type="term" value="P:auxin-activated signaling pathway"/>
    <property type="evidence" value="ECO:0007669"/>
    <property type="project" value="UniProtKB-KW"/>
</dbReference>
<evidence type="ECO:0000256" key="5">
    <source>
        <dbReference type="ARBA" id="ARBA00023125"/>
    </source>
</evidence>
<evidence type="ECO:0000256" key="4">
    <source>
        <dbReference type="ARBA" id="ARBA00023015"/>
    </source>
</evidence>
<evidence type="ECO:0000259" key="11">
    <source>
        <dbReference type="PROSITE" id="PS50863"/>
    </source>
</evidence>
<evidence type="ECO:0000256" key="7">
    <source>
        <dbReference type="ARBA" id="ARBA00023242"/>
    </source>
</evidence>
<dbReference type="AlphaFoldDB" id="A0ABD1UIB2"/>
<dbReference type="InterPro" id="IPR003340">
    <property type="entry name" value="B3_DNA-bd"/>
</dbReference>
<evidence type="ECO:0000313" key="12">
    <source>
        <dbReference type="EMBL" id="KAL2524223.1"/>
    </source>
</evidence>
<keyword evidence="4 10" id="KW-0805">Transcription regulation</keyword>
<evidence type="ECO:0000313" key="13">
    <source>
        <dbReference type="Proteomes" id="UP001604336"/>
    </source>
</evidence>
<evidence type="ECO:0000256" key="6">
    <source>
        <dbReference type="ARBA" id="ARBA00023163"/>
    </source>
</evidence>
<keyword evidence="9" id="KW-0292">Fruit ripening</keyword>
<dbReference type="GO" id="GO:0005634">
    <property type="term" value="C:nucleus"/>
    <property type="evidence" value="ECO:0007669"/>
    <property type="project" value="UniProtKB-SubCell"/>
</dbReference>
<comment type="similarity">
    <text evidence="2 10">Belongs to the ARF family.</text>
</comment>
<dbReference type="CDD" id="cd10017">
    <property type="entry name" value="B3_DNA"/>
    <property type="match status" value="1"/>
</dbReference>
<dbReference type="InterPro" id="IPR044835">
    <property type="entry name" value="ARF_plant"/>
</dbReference>
<dbReference type="SUPFAM" id="SSF101936">
    <property type="entry name" value="DNA-binding pseudobarrel domain"/>
    <property type="match status" value="1"/>
</dbReference>
<dbReference type="GO" id="GO:0009835">
    <property type="term" value="P:fruit ripening"/>
    <property type="evidence" value="ECO:0007669"/>
    <property type="project" value="UniProtKB-KW"/>
</dbReference>
<dbReference type="Gene3D" id="2.30.30.1040">
    <property type="match status" value="1"/>
</dbReference>
<dbReference type="FunFam" id="2.40.330.10:FF:000001">
    <property type="entry name" value="Auxin response factor"/>
    <property type="match status" value="1"/>
</dbReference>
<dbReference type="Proteomes" id="UP001604336">
    <property type="component" value="Unassembled WGS sequence"/>
</dbReference>
<comment type="subcellular location">
    <subcellularLocation>
        <location evidence="1 10">Nucleus</location>
    </subcellularLocation>
</comment>
<name>A0ABD1UIB2_9LAMI</name>
<dbReference type="InterPro" id="IPR010525">
    <property type="entry name" value="ARF_dom"/>
</dbReference>
<comment type="caution">
    <text evidence="12">The sequence shown here is derived from an EMBL/GenBank/DDBJ whole genome shotgun (WGS) entry which is preliminary data.</text>
</comment>
<keyword evidence="5 10" id="KW-0238">DNA-binding</keyword>
<proteinExistence type="inferred from homology"/>
<evidence type="ECO:0000256" key="3">
    <source>
        <dbReference type="ARBA" id="ARBA00022473"/>
    </source>
</evidence>
<dbReference type="PANTHER" id="PTHR31384:SF5">
    <property type="entry name" value="AUXIN RESPONSE FACTOR 3"/>
    <property type="match status" value="1"/>
</dbReference>
<keyword evidence="8 10" id="KW-0927">Auxin signaling pathway</keyword>
<dbReference type="Pfam" id="PF02362">
    <property type="entry name" value="B3"/>
    <property type="match status" value="1"/>
</dbReference>
<feature type="domain" description="TF-B3" evidence="11">
    <location>
        <begin position="144"/>
        <end position="246"/>
    </location>
</feature>
<dbReference type="SMART" id="SM01019">
    <property type="entry name" value="B3"/>
    <property type="match status" value="1"/>
</dbReference>
<accession>A0ABD1UIB2</accession>
<dbReference type="PROSITE" id="PS50863">
    <property type="entry name" value="B3"/>
    <property type="match status" value="1"/>
</dbReference>
<gene>
    <name evidence="12" type="ORF">Adt_09277</name>
</gene>